<accession>A0ABU2BC35</accession>
<evidence type="ECO:0008006" key="3">
    <source>
        <dbReference type="Google" id="ProtNLM"/>
    </source>
</evidence>
<comment type="caution">
    <text evidence="1">The sequence shown here is derived from an EMBL/GenBank/DDBJ whole genome shotgun (WGS) entry which is preliminary data.</text>
</comment>
<dbReference type="InterPro" id="IPR043038">
    <property type="entry name" value="VbhA_sf"/>
</dbReference>
<name>A0ABU2BC35_9CORY</name>
<sequence>MSLTPKQRLELANIIASAEMAGAPLDEETKHQLELIMLGELDVEVAIANVIKQAQERSQ</sequence>
<organism evidence="1 2">
    <name type="scientific">Corynebacterium felinum</name>
    <dbReference type="NCBI Taxonomy" id="131318"/>
    <lineage>
        <taxon>Bacteria</taxon>
        <taxon>Bacillati</taxon>
        <taxon>Actinomycetota</taxon>
        <taxon>Actinomycetes</taxon>
        <taxon>Mycobacteriales</taxon>
        <taxon>Corynebacteriaceae</taxon>
        <taxon>Corynebacterium</taxon>
    </lineage>
</organism>
<dbReference type="RefSeq" id="WP_277105025.1">
    <property type="nucleotide sequence ID" value="NZ_BAAAJS010000022.1"/>
</dbReference>
<gene>
    <name evidence="1" type="ORF">J2S37_002379</name>
</gene>
<dbReference type="Gene3D" id="1.10.8.1050">
    <property type="entry name" value="Antitoxin VbhA-like"/>
    <property type="match status" value="1"/>
</dbReference>
<dbReference type="EMBL" id="JAVDYF010000001">
    <property type="protein sequence ID" value="MDR7355841.1"/>
    <property type="molecule type" value="Genomic_DNA"/>
</dbReference>
<proteinExistence type="predicted"/>
<reference evidence="1 2" key="1">
    <citation type="submission" date="2023-07" db="EMBL/GenBank/DDBJ databases">
        <title>Sequencing the genomes of 1000 actinobacteria strains.</title>
        <authorList>
            <person name="Klenk H.-P."/>
        </authorList>
    </citation>
    <scope>NUCLEOTIDE SEQUENCE [LARGE SCALE GENOMIC DNA]</scope>
    <source>
        <strain evidence="1 2">DSM 44508</strain>
    </source>
</reference>
<protein>
    <recommendedName>
        <fullName evidence="3">Antitoxin VbhA domain-containing protein</fullName>
    </recommendedName>
</protein>
<evidence type="ECO:0000313" key="2">
    <source>
        <dbReference type="Proteomes" id="UP001183619"/>
    </source>
</evidence>
<keyword evidence="2" id="KW-1185">Reference proteome</keyword>
<evidence type="ECO:0000313" key="1">
    <source>
        <dbReference type="EMBL" id="MDR7355841.1"/>
    </source>
</evidence>
<dbReference type="Proteomes" id="UP001183619">
    <property type="component" value="Unassembled WGS sequence"/>
</dbReference>